<accession>A0A927CH87</accession>
<name>A0A927CH87_9BACL</name>
<dbReference type="Proteomes" id="UP000632125">
    <property type="component" value="Unassembled WGS sequence"/>
</dbReference>
<reference evidence="1" key="1">
    <citation type="submission" date="2020-09" db="EMBL/GenBank/DDBJ databases">
        <title>A novel bacterium of genus Paenibacillus, isolated from South China Sea.</title>
        <authorList>
            <person name="Huang H."/>
            <person name="Mo K."/>
            <person name="Hu Y."/>
        </authorList>
    </citation>
    <scope>NUCLEOTIDE SEQUENCE</scope>
    <source>
        <strain evidence="1">IB182493</strain>
    </source>
</reference>
<comment type="caution">
    <text evidence="1">The sequence shown here is derived from an EMBL/GenBank/DDBJ whole genome shotgun (WGS) entry which is preliminary data.</text>
</comment>
<dbReference type="RefSeq" id="WP_190858076.1">
    <property type="nucleotide sequence ID" value="NZ_JACXIY010000002.1"/>
</dbReference>
<evidence type="ECO:0000313" key="2">
    <source>
        <dbReference type="Proteomes" id="UP000632125"/>
    </source>
</evidence>
<gene>
    <name evidence="1" type="ORF">IDH41_02825</name>
</gene>
<keyword evidence="2" id="KW-1185">Reference proteome</keyword>
<dbReference type="AlphaFoldDB" id="A0A927CH87"/>
<proteinExistence type="predicted"/>
<evidence type="ECO:0000313" key="1">
    <source>
        <dbReference type="EMBL" id="MBD2867495.1"/>
    </source>
</evidence>
<organism evidence="1 2">
    <name type="scientific">Paenibacillus arenilitoris</name>
    <dbReference type="NCBI Taxonomy" id="2772299"/>
    <lineage>
        <taxon>Bacteria</taxon>
        <taxon>Bacillati</taxon>
        <taxon>Bacillota</taxon>
        <taxon>Bacilli</taxon>
        <taxon>Bacillales</taxon>
        <taxon>Paenibacillaceae</taxon>
        <taxon>Paenibacillus</taxon>
    </lineage>
</organism>
<dbReference type="EMBL" id="JACXIY010000002">
    <property type="protein sequence ID" value="MBD2867495.1"/>
    <property type="molecule type" value="Genomic_DNA"/>
</dbReference>
<sequence length="179" mass="20684">MFDPTVFENLKVAFENELYDLDNLDRAIDIANRTDRLDMAVMAREFALQFRLAGRTDVTAELRLRATLADLAAEILETEGASPGCSLQLRFHLQVSEPDAQCGLIEEALRRIWQPELTPKQTISRVYGQEPIVHTNRIELDFNRQINEEQMEDIPELARHMLQTLKELRTFAAWARMPE</sequence>
<protein>
    <submittedName>
        <fullName evidence="1">Uncharacterized protein</fullName>
    </submittedName>
</protein>